<sequence>MAISAVDISKLFAGMDFPASKQDLVNRANQENANQELKDIVSQMPDREYETMADVEKGFGEVK</sequence>
<dbReference type="HOGENOM" id="CLU_159338_3_0_3"/>
<evidence type="ECO:0008006" key="3">
    <source>
        <dbReference type="Google" id="ProtNLM"/>
    </source>
</evidence>
<dbReference type="Proteomes" id="UP000002384">
    <property type="component" value="Chromosome"/>
</dbReference>
<dbReference type="EMBL" id="CP001291">
    <property type="protein sequence ID" value="ACK73516.1"/>
    <property type="molecule type" value="Genomic_DNA"/>
</dbReference>
<reference evidence="2" key="1">
    <citation type="journal article" date="2011" name="MBio">
        <title>Novel metabolic attributes of the genus Cyanothece, comprising a group of unicellular nitrogen-fixing Cyanobacteria.</title>
        <authorList>
            <person name="Bandyopadhyay A."/>
            <person name="Elvitigala T."/>
            <person name="Welsh E."/>
            <person name="Stockel J."/>
            <person name="Liberton M."/>
            <person name="Min H."/>
            <person name="Sherman L.A."/>
            <person name="Pakrasi H.B."/>
        </authorList>
    </citation>
    <scope>NUCLEOTIDE SEQUENCE [LARGE SCALE GENOMIC DNA]</scope>
    <source>
        <strain evidence="2">PCC 7424</strain>
    </source>
</reference>
<evidence type="ECO:0000313" key="2">
    <source>
        <dbReference type="Proteomes" id="UP000002384"/>
    </source>
</evidence>
<protein>
    <recommendedName>
        <fullName evidence="3">DUF2795 domain-containing protein</fullName>
    </recommendedName>
</protein>
<name>B7KI29_GLOC7</name>
<dbReference type="KEGG" id="cyc:PCC7424_5166"/>
<dbReference type="STRING" id="65393.PCC7424_5166"/>
<proteinExistence type="predicted"/>
<dbReference type="AlphaFoldDB" id="B7KI29"/>
<dbReference type="Pfam" id="PF11387">
    <property type="entry name" value="DUF2795"/>
    <property type="match status" value="1"/>
</dbReference>
<evidence type="ECO:0000313" key="1">
    <source>
        <dbReference type="EMBL" id="ACK73516.1"/>
    </source>
</evidence>
<gene>
    <name evidence="1" type="ordered locus">PCC7424_5166</name>
</gene>
<organism evidence="1 2">
    <name type="scientific">Gloeothece citriformis (strain PCC 7424)</name>
    <name type="common">Cyanothece sp. (strain PCC 7424)</name>
    <dbReference type="NCBI Taxonomy" id="65393"/>
    <lineage>
        <taxon>Bacteria</taxon>
        <taxon>Bacillati</taxon>
        <taxon>Cyanobacteriota</taxon>
        <taxon>Cyanophyceae</taxon>
        <taxon>Oscillatoriophycideae</taxon>
        <taxon>Chroococcales</taxon>
        <taxon>Aphanothecaceae</taxon>
        <taxon>Gloeothece</taxon>
        <taxon>Gloeothece citriformis</taxon>
    </lineage>
</organism>
<dbReference type="InterPro" id="IPR021527">
    <property type="entry name" value="DUF2795"/>
</dbReference>
<dbReference type="OrthoDB" id="6161020at2"/>
<dbReference type="RefSeq" id="WP_015957096.1">
    <property type="nucleotide sequence ID" value="NC_011729.1"/>
</dbReference>
<keyword evidence="2" id="KW-1185">Reference proteome</keyword>
<accession>B7KI29</accession>